<keyword evidence="2" id="KW-1185">Reference proteome</keyword>
<evidence type="ECO:0000313" key="1">
    <source>
        <dbReference type="EMBL" id="KAJ4719504.1"/>
    </source>
</evidence>
<dbReference type="Proteomes" id="UP001164539">
    <property type="component" value="Chromosome 4"/>
</dbReference>
<dbReference type="EMBL" id="CM051397">
    <property type="protein sequence ID" value="KAJ4719504.1"/>
    <property type="molecule type" value="Genomic_DNA"/>
</dbReference>
<comment type="caution">
    <text evidence="1">The sequence shown here is derived from an EMBL/GenBank/DDBJ whole genome shotgun (WGS) entry which is preliminary data.</text>
</comment>
<name>A0ACC1Y958_MELAZ</name>
<accession>A0ACC1Y958</accession>
<organism evidence="1 2">
    <name type="scientific">Melia azedarach</name>
    <name type="common">Chinaberry tree</name>
    <dbReference type="NCBI Taxonomy" id="155640"/>
    <lineage>
        <taxon>Eukaryota</taxon>
        <taxon>Viridiplantae</taxon>
        <taxon>Streptophyta</taxon>
        <taxon>Embryophyta</taxon>
        <taxon>Tracheophyta</taxon>
        <taxon>Spermatophyta</taxon>
        <taxon>Magnoliopsida</taxon>
        <taxon>eudicotyledons</taxon>
        <taxon>Gunneridae</taxon>
        <taxon>Pentapetalae</taxon>
        <taxon>rosids</taxon>
        <taxon>malvids</taxon>
        <taxon>Sapindales</taxon>
        <taxon>Meliaceae</taxon>
        <taxon>Melia</taxon>
    </lineage>
</organism>
<gene>
    <name evidence="1" type="ORF">OWV82_007473</name>
</gene>
<evidence type="ECO:0000313" key="2">
    <source>
        <dbReference type="Proteomes" id="UP001164539"/>
    </source>
</evidence>
<sequence length="922" mass="109132">MGSQNPTASDRIMRVSWTTIMERYFIDLMLDQLHRGNRLGHTFNKQAWTDMMTMFNAKFGTKYDRDALKSHYSFLWKQYNDVKNLLEQNGFYWDHTRKMVIADGLTWDVYIKANPDAQAFRNRALVYFDDLCLIYGYTQADGRYSRSSHDMDLDDDVQVVTTGVEMSSIPLECLEPTKADWTPEMDQYFIELMLDQLRKGNKRKNSFAQQAWRDMLFLFNAKFCLQHRKRFLKHRYKKLFKYYADVKSLLDQRGFYWDQKQRMVVADDDIWDKYIKAHPHALLYRKKMLLNYRDLGLIYANKSSRGPSSHMRQDKNQKGNISQAKTGEEIQFDANRDCSRTDWTPLMDRYLIDLMLEQVHKGNRIGHTFNNRAWIDMGLSFLDRFGLQNDKDLLKIHHKSLGRVYSDMKNLLEQKGFCWDERRQMVTAYGDVWTAYIKEHPDAQSYRTIPMPNYNDLCLIYGNPTSDGIGNRSGQNLTCNGHGTKHKNDCCSRTDWTPPMDRFFIDLMLEQVRQGGMIDQKFSKQAWADMVEKFRVEFGYQHNKDVLKSRFMNLKKRFNDMKNLLDQGGFIWDEMQQMIIARHDLWDAYVKEYPEARPYRNRTLPNFNDLFLIYGNTSTDGEPNFFSHSADTEDYPLGVEIGEEEDDRSPNTSNSARLHWTKPMERYFVDLMLEQVHRGNKIGHRFNDRAWAWMIASFNEKFGLICDKGVLEELYFSLMEEYNNITDFLSRNGFVWDDIQQTAIADDDDWEAYIQENADLFAFRERSLRIYNDLRMIYGYESLNGRLSSTGVKTENDDNIFRDLQTPAAEFDISDRRKKRKSATSPASGYSRKVQRPIKEELLDALEEKPYVIEAWAGNKEHRDFNSIESIVDALQTVPGMDDDELFLEAIQLLEDEKNAKIFIEMDVNRRRKWLLRKLRRR</sequence>
<proteinExistence type="predicted"/>
<protein>
    <submittedName>
        <fullName evidence="1">L10-interacting MYB domain-containing protein</fullName>
    </submittedName>
</protein>
<reference evidence="1 2" key="1">
    <citation type="journal article" date="2023" name="Science">
        <title>Complex scaffold remodeling in plant triterpene biosynthesis.</title>
        <authorList>
            <person name="De La Pena R."/>
            <person name="Hodgson H."/>
            <person name="Liu J.C."/>
            <person name="Stephenson M.J."/>
            <person name="Martin A.C."/>
            <person name="Owen C."/>
            <person name="Harkess A."/>
            <person name="Leebens-Mack J."/>
            <person name="Jimenez L.E."/>
            <person name="Osbourn A."/>
            <person name="Sattely E.S."/>
        </authorList>
    </citation>
    <scope>NUCLEOTIDE SEQUENCE [LARGE SCALE GENOMIC DNA]</scope>
    <source>
        <strain evidence="2">cv. JPN11</strain>
        <tissue evidence="1">Leaf</tissue>
    </source>
</reference>